<sequence length="125" mass="14871">MWRHKSQIIMIQCIVIIIFICAGFFNIDNKQEKTTGFVIATPLTDANDTLYVRIVKERIGIVFTASLFLRCVYFFIKNIFFLPLALSKERLNKYREENMKYCFIRLKDLLLPKHNSERYKSISLH</sequence>
<dbReference type="EMBL" id="JACHEN010000020">
    <property type="protein sequence ID" value="MBB6217166.1"/>
    <property type="molecule type" value="Genomic_DNA"/>
</dbReference>
<feature type="transmembrane region" description="Helical" evidence="1">
    <location>
        <begin position="7"/>
        <end position="27"/>
    </location>
</feature>
<name>A0A841KU83_9FIRM</name>
<feature type="transmembrane region" description="Helical" evidence="1">
    <location>
        <begin position="59"/>
        <end position="86"/>
    </location>
</feature>
<keyword evidence="1" id="KW-0472">Membrane</keyword>
<reference evidence="2 3" key="1">
    <citation type="submission" date="2020-08" db="EMBL/GenBank/DDBJ databases">
        <title>Genomic Encyclopedia of Type Strains, Phase IV (KMG-IV): sequencing the most valuable type-strain genomes for metagenomic binning, comparative biology and taxonomic classification.</title>
        <authorList>
            <person name="Goeker M."/>
        </authorList>
    </citation>
    <scope>NUCLEOTIDE SEQUENCE [LARGE SCALE GENOMIC DNA]</scope>
    <source>
        <strain evidence="2 3">DSM 103526</strain>
    </source>
</reference>
<gene>
    <name evidence="2" type="ORF">HNQ80_003272</name>
</gene>
<keyword evidence="1" id="KW-0812">Transmembrane</keyword>
<evidence type="ECO:0000256" key="1">
    <source>
        <dbReference type="SAM" id="Phobius"/>
    </source>
</evidence>
<proteinExistence type="predicted"/>
<organism evidence="2 3">
    <name type="scientific">Anaerosolibacter carboniphilus</name>
    <dbReference type="NCBI Taxonomy" id="1417629"/>
    <lineage>
        <taxon>Bacteria</taxon>
        <taxon>Bacillati</taxon>
        <taxon>Bacillota</taxon>
        <taxon>Clostridia</taxon>
        <taxon>Peptostreptococcales</taxon>
        <taxon>Thermotaleaceae</taxon>
        <taxon>Anaerosolibacter</taxon>
    </lineage>
</organism>
<accession>A0A841KU83</accession>
<keyword evidence="1" id="KW-1133">Transmembrane helix</keyword>
<keyword evidence="3" id="KW-1185">Reference proteome</keyword>
<evidence type="ECO:0000313" key="2">
    <source>
        <dbReference type="EMBL" id="MBB6217166.1"/>
    </source>
</evidence>
<dbReference type="AlphaFoldDB" id="A0A841KU83"/>
<evidence type="ECO:0000313" key="3">
    <source>
        <dbReference type="Proteomes" id="UP000579281"/>
    </source>
</evidence>
<dbReference type="Proteomes" id="UP000579281">
    <property type="component" value="Unassembled WGS sequence"/>
</dbReference>
<protein>
    <submittedName>
        <fullName evidence="2">Ni,Fe-hydrogenase I cytochrome b subunit</fullName>
    </submittedName>
</protein>
<comment type="caution">
    <text evidence="2">The sequence shown here is derived from an EMBL/GenBank/DDBJ whole genome shotgun (WGS) entry which is preliminary data.</text>
</comment>